<dbReference type="Proteomes" id="UP000295719">
    <property type="component" value="Unassembled WGS sequence"/>
</dbReference>
<dbReference type="NCBIfam" id="TIGR00205">
    <property type="entry name" value="fliE"/>
    <property type="match status" value="1"/>
</dbReference>
<dbReference type="PANTHER" id="PTHR34653">
    <property type="match status" value="1"/>
</dbReference>
<keyword evidence="4 5" id="KW-0975">Bacterial flagellum</keyword>
<evidence type="ECO:0000313" key="7">
    <source>
        <dbReference type="Proteomes" id="UP000295719"/>
    </source>
</evidence>
<accession>A0A4R3YWB4</accession>
<keyword evidence="7" id="KW-1185">Reference proteome</keyword>
<dbReference type="PANTHER" id="PTHR34653:SF1">
    <property type="entry name" value="FLAGELLAR HOOK-BASAL BODY COMPLEX PROTEIN FLIE"/>
    <property type="match status" value="1"/>
</dbReference>
<dbReference type="RefSeq" id="WP_131865666.1">
    <property type="nucleotide sequence ID" value="NZ_SMCR01000005.1"/>
</dbReference>
<evidence type="ECO:0000256" key="1">
    <source>
        <dbReference type="ARBA" id="ARBA00004117"/>
    </source>
</evidence>
<proteinExistence type="inferred from homology"/>
<dbReference type="HAMAP" id="MF_00724">
    <property type="entry name" value="FliE"/>
    <property type="match status" value="1"/>
</dbReference>
<evidence type="ECO:0000256" key="3">
    <source>
        <dbReference type="ARBA" id="ARBA00018024"/>
    </source>
</evidence>
<dbReference type="EMBL" id="SMCR01000005">
    <property type="protein sequence ID" value="TCV95563.1"/>
    <property type="molecule type" value="Genomic_DNA"/>
</dbReference>
<dbReference type="GO" id="GO:0003774">
    <property type="term" value="F:cytoskeletal motor activity"/>
    <property type="evidence" value="ECO:0007669"/>
    <property type="project" value="InterPro"/>
</dbReference>
<evidence type="ECO:0000313" key="6">
    <source>
        <dbReference type="EMBL" id="TCV95563.1"/>
    </source>
</evidence>
<dbReference type="OrthoDB" id="8909229at2"/>
<sequence>MSVQAINNVLQQMQAVAQQAGNISTDRAVQSGMNLGFASEIKNSIKKINHVQVTARHQAEQFELGVPGIGMNDVMVDIQKSSLALNLGVQVRNKLVGAYQEIMNMQV</sequence>
<dbReference type="GO" id="GO:0009425">
    <property type="term" value="C:bacterial-type flagellum basal body"/>
    <property type="evidence" value="ECO:0007669"/>
    <property type="project" value="UniProtKB-SubCell"/>
</dbReference>
<organism evidence="6 7">
    <name type="scientific">Biostraticola tofi</name>
    <dbReference type="NCBI Taxonomy" id="466109"/>
    <lineage>
        <taxon>Bacteria</taxon>
        <taxon>Pseudomonadati</taxon>
        <taxon>Pseudomonadota</taxon>
        <taxon>Gammaproteobacteria</taxon>
        <taxon>Enterobacterales</taxon>
        <taxon>Bruguierivoracaceae</taxon>
        <taxon>Biostraticola</taxon>
    </lineage>
</organism>
<dbReference type="GO" id="GO:0005198">
    <property type="term" value="F:structural molecule activity"/>
    <property type="evidence" value="ECO:0007669"/>
    <property type="project" value="UniProtKB-UniRule"/>
</dbReference>
<comment type="similarity">
    <text evidence="2 5">Belongs to the FliE family.</text>
</comment>
<dbReference type="PRINTS" id="PR01006">
    <property type="entry name" value="FLGHOOKFLIE"/>
</dbReference>
<comment type="subcellular location">
    <subcellularLocation>
        <location evidence="1 5">Bacterial flagellum basal body</location>
    </subcellularLocation>
</comment>
<dbReference type="GO" id="GO:0071973">
    <property type="term" value="P:bacterial-type flagellum-dependent cell motility"/>
    <property type="evidence" value="ECO:0007669"/>
    <property type="project" value="InterPro"/>
</dbReference>
<dbReference type="InterPro" id="IPR001624">
    <property type="entry name" value="FliE"/>
</dbReference>
<gene>
    <name evidence="5" type="primary">fliE</name>
    <name evidence="6" type="ORF">EDC52_105166</name>
</gene>
<keyword evidence="6" id="KW-0969">Cilium</keyword>
<reference evidence="6 7" key="1">
    <citation type="submission" date="2019-03" db="EMBL/GenBank/DDBJ databases">
        <title>Genomic Encyclopedia of Type Strains, Phase IV (KMG-IV): sequencing the most valuable type-strain genomes for metagenomic binning, comparative biology and taxonomic classification.</title>
        <authorList>
            <person name="Goeker M."/>
        </authorList>
    </citation>
    <scope>NUCLEOTIDE SEQUENCE [LARGE SCALE GENOMIC DNA]</scope>
    <source>
        <strain evidence="6 7">DSM 19580</strain>
    </source>
</reference>
<comment type="caution">
    <text evidence="6">The sequence shown here is derived from an EMBL/GenBank/DDBJ whole genome shotgun (WGS) entry which is preliminary data.</text>
</comment>
<name>A0A4R3YWB4_9GAMM</name>
<dbReference type="AlphaFoldDB" id="A0A4R3YWB4"/>
<evidence type="ECO:0000256" key="4">
    <source>
        <dbReference type="ARBA" id="ARBA00023143"/>
    </source>
</evidence>
<keyword evidence="6" id="KW-0282">Flagellum</keyword>
<evidence type="ECO:0000256" key="5">
    <source>
        <dbReference type="HAMAP-Rule" id="MF_00724"/>
    </source>
</evidence>
<keyword evidence="6" id="KW-0966">Cell projection</keyword>
<protein>
    <recommendedName>
        <fullName evidence="3 5">Flagellar hook-basal body complex protein FliE</fullName>
    </recommendedName>
</protein>
<evidence type="ECO:0000256" key="2">
    <source>
        <dbReference type="ARBA" id="ARBA00009272"/>
    </source>
</evidence>
<dbReference type="Pfam" id="PF02049">
    <property type="entry name" value="FliE"/>
    <property type="match status" value="1"/>
</dbReference>